<reference evidence="1 2" key="1">
    <citation type="submission" date="2024-09" db="EMBL/GenBank/DDBJ databases">
        <authorList>
            <person name="Sun Q."/>
            <person name="Mori K."/>
        </authorList>
    </citation>
    <scope>NUCLEOTIDE SEQUENCE [LARGE SCALE GENOMIC DNA]</scope>
    <source>
        <strain evidence="1 2">NCAIM B.01794</strain>
    </source>
</reference>
<sequence length="54" mass="6296">MRNQAAQVKIRVPSGLKAWLERKSSQEERSQNWLIGKILEKAMQEDEQREQATA</sequence>
<dbReference type="SUPFAM" id="SSF47598">
    <property type="entry name" value="Ribbon-helix-helix"/>
    <property type="match status" value="1"/>
</dbReference>
<dbReference type="InterPro" id="IPR010985">
    <property type="entry name" value="Ribbon_hlx_hlx"/>
</dbReference>
<evidence type="ECO:0000313" key="1">
    <source>
        <dbReference type="EMBL" id="MFC0710728.1"/>
    </source>
</evidence>
<dbReference type="EMBL" id="JBHLSS010000094">
    <property type="protein sequence ID" value="MFC0710728.1"/>
    <property type="molecule type" value="Genomic_DNA"/>
</dbReference>
<protein>
    <recommendedName>
        <fullName evidence="3">Arc-like DNA binding domain-containing protein</fullName>
    </recommendedName>
</protein>
<name>A0ABV6SMI1_AZOPA</name>
<comment type="caution">
    <text evidence="1">The sequence shown here is derived from an EMBL/GenBank/DDBJ whole genome shotgun (WGS) entry which is preliminary data.</text>
</comment>
<evidence type="ECO:0000313" key="2">
    <source>
        <dbReference type="Proteomes" id="UP001589891"/>
    </source>
</evidence>
<dbReference type="Proteomes" id="UP001589891">
    <property type="component" value="Unassembled WGS sequence"/>
</dbReference>
<keyword evidence="2" id="KW-1185">Reference proteome</keyword>
<proteinExistence type="predicted"/>
<dbReference type="RefSeq" id="WP_376947104.1">
    <property type="nucleotide sequence ID" value="NZ_CP171449.1"/>
</dbReference>
<evidence type="ECO:0008006" key="3">
    <source>
        <dbReference type="Google" id="ProtNLM"/>
    </source>
</evidence>
<gene>
    <name evidence="1" type="ORF">ACFFGX_14620</name>
</gene>
<dbReference type="InterPro" id="IPR013321">
    <property type="entry name" value="Arc_rbn_hlx_hlx"/>
</dbReference>
<accession>A0ABV6SMI1</accession>
<dbReference type="Gene3D" id="1.10.1220.10">
    <property type="entry name" value="Met repressor-like"/>
    <property type="match status" value="1"/>
</dbReference>
<organism evidence="1 2">
    <name type="scientific">Azorhizophilus paspali</name>
    <name type="common">Azotobacter paspali</name>
    <dbReference type="NCBI Taxonomy" id="69963"/>
    <lineage>
        <taxon>Bacteria</taxon>
        <taxon>Pseudomonadati</taxon>
        <taxon>Pseudomonadota</taxon>
        <taxon>Gammaproteobacteria</taxon>
        <taxon>Pseudomonadales</taxon>
        <taxon>Pseudomonadaceae</taxon>
        <taxon>Azorhizophilus</taxon>
    </lineage>
</organism>